<evidence type="ECO:0000256" key="8">
    <source>
        <dbReference type="HAMAP-Rule" id="MF_00772"/>
    </source>
</evidence>
<evidence type="ECO:0000256" key="5">
    <source>
        <dbReference type="ARBA" id="ARBA00022763"/>
    </source>
</evidence>
<dbReference type="PANTHER" id="PTHR10815">
    <property type="entry name" value="METHYLATED-DNA--PROTEIN-CYSTEINE METHYLTRANSFERASE"/>
    <property type="match status" value="1"/>
</dbReference>
<dbReference type="GO" id="GO:0003908">
    <property type="term" value="F:methylated-DNA-[protein]-cysteine S-methyltransferase activity"/>
    <property type="evidence" value="ECO:0007669"/>
    <property type="project" value="UniProtKB-EC"/>
</dbReference>
<dbReference type="InterPro" id="IPR036631">
    <property type="entry name" value="MGMT_N_sf"/>
</dbReference>
<comment type="function">
    <text evidence="8">Involved in the cellular defense against the biological effects of O6-methylguanine (O6-MeG) and O4-methylthymine (O4-MeT) in DNA. Repairs the methylated nucleobase in DNA by stoichiometrically transferring the methyl group to a cysteine residue in the enzyme. This is a suicide reaction: the enzyme is irreversibly inactivated.</text>
</comment>
<organism evidence="11 12">
    <name type="scientific">Ruminococcoides intestinale</name>
    <dbReference type="NCBI Taxonomy" id="3133162"/>
    <lineage>
        <taxon>Bacteria</taxon>
        <taxon>Bacillati</taxon>
        <taxon>Bacillota</taxon>
        <taxon>Clostridia</taxon>
        <taxon>Eubacteriales</taxon>
        <taxon>Oscillospiraceae</taxon>
        <taxon>Ruminococcoides</taxon>
    </lineage>
</organism>
<dbReference type="InterPro" id="IPR036388">
    <property type="entry name" value="WH-like_DNA-bd_sf"/>
</dbReference>
<proteinExistence type="inferred from homology"/>
<comment type="miscellaneous">
    <text evidence="8">This enzyme catalyzes only one turnover and therefore is not strictly catalytic. According to one definition, an enzyme is a biocatalyst that acts repeatedly and over many reaction cycles.</text>
</comment>
<dbReference type="Pfam" id="PF02870">
    <property type="entry name" value="Methyltransf_1N"/>
    <property type="match status" value="1"/>
</dbReference>
<keyword evidence="6 8" id="KW-0234">DNA repair</keyword>
<dbReference type="PANTHER" id="PTHR10815:SF5">
    <property type="entry name" value="METHYLATED-DNA--PROTEIN-CYSTEINE METHYLTRANSFERASE"/>
    <property type="match status" value="1"/>
</dbReference>
<evidence type="ECO:0000259" key="10">
    <source>
        <dbReference type="Pfam" id="PF02870"/>
    </source>
</evidence>
<dbReference type="EC" id="2.1.1.63" evidence="8"/>
<dbReference type="PROSITE" id="PS00374">
    <property type="entry name" value="MGMT"/>
    <property type="match status" value="1"/>
</dbReference>
<dbReference type="Pfam" id="PF01035">
    <property type="entry name" value="DNA_binding_1"/>
    <property type="match status" value="1"/>
</dbReference>
<feature type="domain" description="Methylated-DNA-[protein]-cysteine S-methyltransferase DNA binding" evidence="9">
    <location>
        <begin position="78"/>
        <end position="162"/>
    </location>
</feature>
<evidence type="ECO:0000256" key="6">
    <source>
        <dbReference type="ARBA" id="ARBA00023204"/>
    </source>
</evidence>
<keyword evidence="12" id="KW-1185">Reference proteome</keyword>
<dbReference type="EMBL" id="JBBMEZ010000004">
    <property type="protein sequence ID" value="MEQ2469178.1"/>
    <property type="molecule type" value="Genomic_DNA"/>
</dbReference>
<comment type="catalytic activity">
    <reaction evidence="1 8">
        <text>a 4-O-methyl-thymidine in DNA + L-cysteinyl-[protein] = a thymidine in DNA + S-methyl-L-cysteinyl-[protein]</text>
        <dbReference type="Rhea" id="RHEA:53428"/>
        <dbReference type="Rhea" id="RHEA-COMP:10131"/>
        <dbReference type="Rhea" id="RHEA-COMP:10132"/>
        <dbReference type="Rhea" id="RHEA-COMP:13555"/>
        <dbReference type="Rhea" id="RHEA-COMP:13556"/>
        <dbReference type="ChEBI" id="CHEBI:29950"/>
        <dbReference type="ChEBI" id="CHEBI:82612"/>
        <dbReference type="ChEBI" id="CHEBI:137386"/>
        <dbReference type="ChEBI" id="CHEBI:137387"/>
        <dbReference type="EC" id="2.1.1.63"/>
    </reaction>
</comment>
<dbReference type="InterPro" id="IPR036217">
    <property type="entry name" value="MethylDNA_cys_MeTrfase_DNAb"/>
</dbReference>
<sequence length="177" mass="19519">MFFNDYYNSPIGNITMASDGGSLCGLWFDGQKYFASTVKGETEDKTLPVFEQTKKWLDIYFSGNEPDFMPKLSLNGSEFRKAVWDILLTIPYGSVMTYGEIAKILAKQRGVAKMSAQAVGGAVGHNPISIIVPCHRVVGTNGNLTGYAGGIDKKISLLKIEKTDVKKLIQKFPKRIN</sequence>
<evidence type="ECO:0000313" key="12">
    <source>
        <dbReference type="Proteomes" id="UP001490816"/>
    </source>
</evidence>
<keyword evidence="2 8" id="KW-0963">Cytoplasm</keyword>
<evidence type="ECO:0000256" key="2">
    <source>
        <dbReference type="ARBA" id="ARBA00022490"/>
    </source>
</evidence>
<dbReference type="CDD" id="cd06445">
    <property type="entry name" value="ATase"/>
    <property type="match status" value="1"/>
</dbReference>
<feature type="active site" description="Nucleophile; methyl group acceptor" evidence="8">
    <location>
        <position position="134"/>
    </location>
</feature>
<comment type="catalytic activity">
    <reaction evidence="7 8">
        <text>a 6-O-methyl-2'-deoxyguanosine in DNA + L-cysteinyl-[protein] = S-methyl-L-cysteinyl-[protein] + a 2'-deoxyguanosine in DNA</text>
        <dbReference type="Rhea" id="RHEA:24000"/>
        <dbReference type="Rhea" id="RHEA-COMP:10131"/>
        <dbReference type="Rhea" id="RHEA-COMP:10132"/>
        <dbReference type="Rhea" id="RHEA-COMP:11367"/>
        <dbReference type="Rhea" id="RHEA-COMP:11368"/>
        <dbReference type="ChEBI" id="CHEBI:29950"/>
        <dbReference type="ChEBI" id="CHEBI:82612"/>
        <dbReference type="ChEBI" id="CHEBI:85445"/>
        <dbReference type="ChEBI" id="CHEBI:85448"/>
        <dbReference type="EC" id="2.1.1.63"/>
    </reaction>
</comment>
<dbReference type="GO" id="GO:0032259">
    <property type="term" value="P:methylation"/>
    <property type="evidence" value="ECO:0007669"/>
    <property type="project" value="UniProtKB-KW"/>
</dbReference>
<dbReference type="Gene3D" id="1.10.10.10">
    <property type="entry name" value="Winged helix-like DNA-binding domain superfamily/Winged helix DNA-binding domain"/>
    <property type="match status" value="1"/>
</dbReference>
<dbReference type="InterPro" id="IPR023546">
    <property type="entry name" value="MGMT"/>
</dbReference>
<dbReference type="Proteomes" id="UP001490816">
    <property type="component" value="Unassembled WGS sequence"/>
</dbReference>
<evidence type="ECO:0000256" key="1">
    <source>
        <dbReference type="ARBA" id="ARBA00001286"/>
    </source>
</evidence>
<keyword evidence="3 8" id="KW-0489">Methyltransferase</keyword>
<dbReference type="SUPFAM" id="SSF46767">
    <property type="entry name" value="Methylated DNA-protein cysteine methyltransferase, C-terminal domain"/>
    <property type="match status" value="1"/>
</dbReference>
<accession>A0ABV1F9D5</accession>
<feature type="domain" description="Methylguanine DNA methyltransferase ribonuclease-like" evidence="10">
    <location>
        <begin position="6"/>
        <end position="69"/>
    </location>
</feature>
<name>A0ABV1F9D5_9FIRM</name>
<comment type="subcellular location">
    <subcellularLocation>
        <location evidence="8">Cytoplasm</location>
    </subcellularLocation>
</comment>
<dbReference type="HAMAP" id="MF_00772">
    <property type="entry name" value="OGT"/>
    <property type="match status" value="1"/>
</dbReference>
<dbReference type="NCBIfam" id="TIGR00589">
    <property type="entry name" value="ogt"/>
    <property type="match status" value="1"/>
</dbReference>
<dbReference type="Gene3D" id="3.30.160.70">
    <property type="entry name" value="Methylated DNA-protein cysteine methyltransferase domain"/>
    <property type="match status" value="1"/>
</dbReference>
<evidence type="ECO:0000256" key="7">
    <source>
        <dbReference type="ARBA" id="ARBA00049348"/>
    </source>
</evidence>
<reference evidence="11 12" key="1">
    <citation type="submission" date="2024-03" db="EMBL/GenBank/DDBJ databases">
        <title>Human intestinal bacterial collection.</title>
        <authorList>
            <person name="Pauvert C."/>
            <person name="Hitch T.C.A."/>
            <person name="Clavel T."/>
        </authorList>
    </citation>
    <scope>NUCLEOTIDE SEQUENCE [LARGE SCALE GENOMIC DNA]</scope>
    <source>
        <strain evidence="11 12">CLA-JM-H38</strain>
    </source>
</reference>
<gene>
    <name evidence="11" type="ORF">WMO39_02345</name>
</gene>
<dbReference type="InterPro" id="IPR014048">
    <property type="entry name" value="MethylDNA_cys_MeTrfase_DNA-bd"/>
</dbReference>
<comment type="similarity">
    <text evidence="8">Belongs to the MGMT family.</text>
</comment>
<dbReference type="RefSeq" id="WP_117948645.1">
    <property type="nucleotide sequence ID" value="NZ_JBBMEZ010000004.1"/>
</dbReference>
<evidence type="ECO:0000259" key="9">
    <source>
        <dbReference type="Pfam" id="PF01035"/>
    </source>
</evidence>
<dbReference type="InterPro" id="IPR001497">
    <property type="entry name" value="MethylDNA_cys_MeTrfase_AS"/>
</dbReference>
<evidence type="ECO:0000256" key="3">
    <source>
        <dbReference type="ARBA" id="ARBA00022603"/>
    </source>
</evidence>
<evidence type="ECO:0000313" key="11">
    <source>
        <dbReference type="EMBL" id="MEQ2469178.1"/>
    </source>
</evidence>
<dbReference type="SUPFAM" id="SSF53155">
    <property type="entry name" value="Methylated DNA-protein cysteine methyltransferase domain"/>
    <property type="match status" value="1"/>
</dbReference>
<dbReference type="InterPro" id="IPR008332">
    <property type="entry name" value="MethylG_MeTrfase_N"/>
</dbReference>
<comment type="caution">
    <text evidence="11">The sequence shown here is derived from an EMBL/GenBank/DDBJ whole genome shotgun (WGS) entry which is preliminary data.</text>
</comment>
<protein>
    <recommendedName>
        <fullName evidence="8">Methylated-DNA--protein-cysteine methyltransferase</fullName>
        <ecNumber evidence="8">2.1.1.63</ecNumber>
    </recommendedName>
    <alternativeName>
        <fullName evidence="8">6-O-methylguanine-DNA methyltransferase</fullName>
        <shortName evidence="8">MGMT</shortName>
    </alternativeName>
    <alternativeName>
        <fullName evidence="8">O-6-methylguanine-DNA-alkyltransferase</fullName>
    </alternativeName>
</protein>
<evidence type="ECO:0000256" key="4">
    <source>
        <dbReference type="ARBA" id="ARBA00022679"/>
    </source>
</evidence>
<keyword evidence="4 8" id="KW-0808">Transferase</keyword>
<keyword evidence="5 8" id="KW-0227">DNA damage</keyword>